<dbReference type="AlphaFoldDB" id="A0AAW1VXX0"/>
<comment type="caution">
    <text evidence="1">The sequence shown here is derived from an EMBL/GenBank/DDBJ whole genome shotgun (WGS) entry which is preliminary data.</text>
</comment>
<evidence type="ECO:0000313" key="1">
    <source>
        <dbReference type="EMBL" id="KAK9911906.1"/>
    </source>
</evidence>
<evidence type="ECO:0000313" key="2">
    <source>
        <dbReference type="Proteomes" id="UP001457282"/>
    </source>
</evidence>
<reference evidence="1 2" key="1">
    <citation type="journal article" date="2023" name="G3 (Bethesda)">
        <title>A chromosome-length genome assembly and annotation of blackberry (Rubus argutus, cv. 'Hillquist').</title>
        <authorList>
            <person name="Bruna T."/>
            <person name="Aryal R."/>
            <person name="Dudchenko O."/>
            <person name="Sargent D.J."/>
            <person name="Mead D."/>
            <person name="Buti M."/>
            <person name="Cavallini A."/>
            <person name="Hytonen T."/>
            <person name="Andres J."/>
            <person name="Pham M."/>
            <person name="Weisz D."/>
            <person name="Mascagni F."/>
            <person name="Usai G."/>
            <person name="Natali L."/>
            <person name="Bassil N."/>
            <person name="Fernandez G.E."/>
            <person name="Lomsadze A."/>
            <person name="Armour M."/>
            <person name="Olukolu B."/>
            <person name="Poorten T."/>
            <person name="Britton C."/>
            <person name="Davik J."/>
            <person name="Ashrafi H."/>
            <person name="Aiden E.L."/>
            <person name="Borodovsky M."/>
            <person name="Worthington M."/>
        </authorList>
    </citation>
    <scope>NUCLEOTIDE SEQUENCE [LARGE SCALE GENOMIC DNA]</scope>
    <source>
        <strain evidence="1">PI 553951</strain>
    </source>
</reference>
<accession>A0AAW1VXX0</accession>
<organism evidence="1 2">
    <name type="scientific">Rubus argutus</name>
    <name type="common">Southern blackberry</name>
    <dbReference type="NCBI Taxonomy" id="59490"/>
    <lineage>
        <taxon>Eukaryota</taxon>
        <taxon>Viridiplantae</taxon>
        <taxon>Streptophyta</taxon>
        <taxon>Embryophyta</taxon>
        <taxon>Tracheophyta</taxon>
        <taxon>Spermatophyta</taxon>
        <taxon>Magnoliopsida</taxon>
        <taxon>eudicotyledons</taxon>
        <taxon>Gunneridae</taxon>
        <taxon>Pentapetalae</taxon>
        <taxon>rosids</taxon>
        <taxon>fabids</taxon>
        <taxon>Rosales</taxon>
        <taxon>Rosaceae</taxon>
        <taxon>Rosoideae</taxon>
        <taxon>Rosoideae incertae sedis</taxon>
        <taxon>Rubus</taxon>
    </lineage>
</organism>
<protein>
    <submittedName>
        <fullName evidence="1">Uncharacterized protein</fullName>
    </submittedName>
</protein>
<gene>
    <name evidence="1" type="ORF">M0R45_035786</name>
</gene>
<name>A0AAW1VXX0_RUBAR</name>
<sequence length="85" mass="9728">MGRGGAPPLVSGRCRQSWLEQRTSSWGSGRRHRRRAEKAWTEKINRRRVLGFWNRSMVAELQKLTVELNGAETRCLGWAIGSMVC</sequence>
<proteinExistence type="predicted"/>
<keyword evidence="2" id="KW-1185">Reference proteome</keyword>
<dbReference type="EMBL" id="JBEDUW010000007">
    <property type="protein sequence ID" value="KAK9911906.1"/>
    <property type="molecule type" value="Genomic_DNA"/>
</dbReference>
<dbReference type="Proteomes" id="UP001457282">
    <property type="component" value="Unassembled WGS sequence"/>
</dbReference>